<keyword evidence="1" id="KW-0547">Nucleotide-binding</keyword>
<evidence type="ECO:0000313" key="5">
    <source>
        <dbReference type="Proteomes" id="UP001058974"/>
    </source>
</evidence>
<dbReference type="EMBL" id="JAMSHJ010000004">
    <property type="protein sequence ID" value="KAI5416913.1"/>
    <property type="molecule type" value="Genomic_DNA"/>
</dbReference>
<keyword evidence="5" id="KW-1185">Reference proteome</keyword>
<sequence>MGKEKVHINIMVIGHVDSGKSATTNHLIYKLGVDCAVLLIDSTTGGFEAGISKDGQTREHALLAFTLGVWQTICCCNNMDVTAPKYSKSRYDEFVKEVSSYKKEVGTTMTVKDIDSFVLQRYTSHRYGIS</sequence>
<organism evidence="4 5">
    <name type="scientific">Pisum sativum</name>
    <name type="common">Garden pea</name>
    <name type="synonym">Lathyrus oleraceus</name>
    <dbReference type="NCBI Taxonomy" id="3888"/>
    <lineage>
        <taxon>Eukaryota</taxon>
        <taxon>Viridiplantae</taxon>
        <taxon>Streptophyta</taxon>
        <taxon>Embryophyta</taxon>
        <taxon>Tracheophyta</taxon>
        <taxon>Spermatophyta</taxon>
        <taxon>Magnoliopsida</taxon>
        <taxon>eudicotyledons</taxon>
        <taxon>Gunneridae</taxon>
        <taxon>Pentapetalae</taxon>
        <taxon>rosids</taxon>
        <taxon>fabids</taxon>
        <taxon>Fabales</taxon>
        <taxon>Fabaceae</taxon>
        <taxon>Papilionoideae</taxon>
        <taxon>50 kb inversion clade</taxon>
        <taxon>NPAAA clade</taxon>
        <taxon>Hologalegina</taxon>
        <taxon>IRL clade</taxon>
        <taxon>Fabeae</taxon>
        <taxon>Lathyrus</taxon>
    </lineage>
</organism>
<name>A0A9D4XAP5_PEA</name>
<evidence type="ECO:0000259" key="3">
    <source>
        <dbReference type="Pfam" id="PF00009"/>
    </source>
</evidence>
<comment type="caution">
    <text evidence="4">The sequence shown here is derived from an EMBL/GenBank/DDBJ whole genome shotgun (WGS) entry which is preliminary data.</text>
</comment>
<evidence type="ECO:0000256" key="2">
    <source>
        <dbReference type="ARBA" id="ARBA00023134"/>
    </source>
</evidence>
<evidence type="ECO:0000313" key="4">
    <source>
        <dbReference type="EMBL" id="KAI5416913.1"/>
    </source>
</evidence>
<dbReference type="PANTHER" id="PTHR23115">
    <property type="entry name" value="TRANSLATION FACTOR"/>
    <property type="match status" value="1"/>
</dbReference>
<dbReference type="InterPro" id="IPR050100">
    <property type="entry name" value="TRAFAC_GTPase_members"/>
</dbReference>
<proteinExistence type="predicted"/>
<protein>
    <recommendedName>
        <fullName evidence="3">Tr-type G domain-containing protein</fullName>
    </recommendedName>
</protein>
<dbReference type="Gramene" id="Psat04G0178600-T1">
    <property type="protein sequence ID" value="KAI5416913.1"/>
    <property type="gene ID" value="KIW84_041786"/>
</dbReference>
<dbReference type="AlphaFoldDB" id="A0A9D4XAP5"/>
<dbReference type="InterPro" id="IPR000795">
    <property type="entry name" value="T_Tr_GTP-bd_dom"/>
</dbReference>
<dbReference type="Gene3D" id="3.40.50.300">
    <property type="entry name" value="P-loop containing nucleotide triphosphate hydrolases"/>
    <property type="match status" value="2"/>
</dbReference>
<dbReference type="InterPro" id="IPR027417">
    <property type="entry name" value="P-loop_NTPase"/>
</dbReference>
<dbReference type="GO" id="GO:0003924">
    <property type="term" value="F:GTPase activity"/>
    <property type="evidence" value="ECO:0007669"/>
    <property type="project" value="InterPro"/>
</dbReference>
<evidence type="ECO:0000256" key="1">
    <source>
        <dbReference type="ARBA" id="ARBA00022741"/>
    </source>
</evidence>
<dbReference type="GO" id="GO:0005525">
    <property type="term" value="F:GTP binding"/>
    <property type="evidence" value="ECO:0007669"/>
    <property type="project" value="UniProtKB-KW"/>
</dbReference>
<dbReference type="Pfam" id="PF00009">
    <property type="entry name" value="GTP_EFTU"/>
    <property type="match status" value="2"/>
</dbReference>
<feature type="domain" description="Tr-type G" evidence="3">
    <location>
        <begin position="6"/>
        <end position="32"/>
    </location>
</feature>
<gene>
    <name evidence="4" type="ORF">KIW84_041786</name>
</gene>
<accession>A0A9D4XAP5</accession>
<keyword evidence="2" id="KW-0342">GTP-binding</keyword>
<reference evidence="4 5" key="1">
    <citation type="journal article" date="2022" name="Nat. Genet.">
        <title>Improved pea reference genome and pan-genome highlight genomic features and evolutionary characteristics.</title>
        <authorList>
            <person name="Yang T."/>
            <person name="Liu R."/>
            <person name="Luo Y."/>
            <person name="Hu S."/>
            <person name="Wang D."/>
            <person name="Wang C."/>
            <person name="Pandey M.K."/>
            <person name="Ge S."/>
            <person name="Xu Q."/>
            <person name="Li N."/>
            <person name="Li G."/>
            <person name="Huang Y."/>
            <person name="Saxena R.K."/>
            <person name="Ji Y."/>
            <person name="Li M."/>
            <person name="Yan X."/>
            <person name="He Y."/>
            <person name="Liu Y."/>
            <person name="Wang X."/>
            <person name="Xiang C."/>
            <person name="Varshney R.K."/>
            <person name="Ding H."/>
            <person name="Gao S."/>
            <person name="Zong X."/>
        </authorList>
    </citation>
    <scope>NUCLEOTIDE SEQUENCE [LARGE SCALE GENOMIC DNA]</scope>
    <source>
        <strain evidence="4 5">cv. Zhongwan 6</strain>
    </source>
</reference>
<dbReference type="Proteomes" id="UP001058974">
    <property type="component" value="Chromosome 4"/>
</dbReference>
<feature type="domain" description="Tr-type G" evidence="3">
    <location>
        <begin position="33"/>
        <end position="103"/>
    </location>
</feature>
<dbReference type="SUPFAM" id="SSF52540">
    <property type="entry name" value="P-loop containing nucleoside triphosphate hydrolases"/>
    <property type="match status" value="1"/>
</dbReference>